<evidence type="ECO:0000256" key="2">
    <source>
        <dbReference type="ARBA" id="ARBA00004798"/>
    </source>
</evidence>
<feature type="binding site" evidence="10 13">
    <location>
        <position position="406"/>
    </location>
    <ligand>
        <name>Mn(2+)</name>
        <dbReference type="ChEBI" id="CHEBI:29035"/>
        <label>1</label>
    </ligand>
</feature>
<feature type="binding site" evidence="10 13">
    <location>
        <position position="444"/>
    </location>
    <ligand>
        <name>Mn(2+)</name>
        <dbReference type="ChEBI" id="CHEBI:29035"/>
        <label>2</label>
    </ligand>
</feature>
<dbReference type="GO" id="GO:0030145">
    <property type="term" value="F:manganese ion binding"/>
    <property type="evidence" value="ECO:0007669"/>
    <property type="project" value="UniProtKB-UniRule"/>
</dbReference>
<evidence type="ECO:0000256" key="12">
    <source>
        <dbReference type="PIRSR" id="PIRSR001492-2"/>
    </source>
</evidence>
<dbReference type="InterPro" id="IPR005995">
    <property type="entry name" value="Pgm_bpd_ind"/>
</dbReference>
<keyword evidence="17" id="KW-1185">Reference proteome</keyword>
<feature type="binding site" evidence="10 12">
    <location>
        <position position="335"/>
    </location>
    <ligand>
        <name>substrate</name>
    </ligand>
</feature>
<dbReference type="InterPro" id="IPR036646">
    <property type="entry name" value="PGAM_B_sf"/>
</dbReference>
<dbReference type="Pfam" id="PF01676">
    <property type="entry name" value="Metalloenzyme"/>
    <property type="match status" value="1"/>
</dbReference>
<feature type="binding site" evidence="10 12">
    <location>
        <begin position="156"/>
        <end position="157"/>
    </location>
    <ligand>
        <name>substrate</name>
    </ligand>
</feature>
<organism evidence="16 17">
    <name type="scientific">Parahaliea mediterranea</name>
    <dbReference type="NCBI Taxonomy" id="651086"/>
    <lineage>
        <taxon>Bacteria</taxon>
        <taxon>Pseudomonadati</taxon>
        <taxon>Pseudomonadota</taxon>
        <taxon>Gammaproteobacteria</taxon>
        <taxon>Cellvibrionales</taxon>
        <taxon>Halieaceae</taxon>
        <taxon>Parahaliea</taxon>
    </lineage>
</organism>
<evidence type="ECO:0000256" key="7">
    <source>
        <dbReference type="ARBA" id="ARBA00023211"/>
    </source>
</evidence>
<dbReference type="Pfam" id="PF06415">
    <property type="entry name" value="iPGM_N"/>
    <property type="match status" value="1"/>
</dbReference>
<accession>A0A939IP43</accession>
<evidence type="ECO:0000313" key="17">
    <source>
        <dbReference type="Proteomes" id="UP000664303"/>
    </source>
</evidence>
<feature type="binding site" evidence="10 13">
    <location>
        <position position="65"/>
    </location>
    <ligand>
        <name>Mn(2+)</name>
        <dbReference type="ChEBI" id="CHEBI:29035"/>
        <label>2</label>
    </ligand>
</feature>
<gene>
    <name evidence="10" type="primary">gpmI</name>
    <name evidence="16" type="ORF">JYP50_19435</name>
</gene>
<evidence type="ECO:0000256" key="11">
    <source>
        <dbReference type="PIRSR" id="PIRSR001492-1"/>
    </source>
</evidence>
<dbReference type="SUPFAM" id="SSF53649">
    <property type="entry name" value="Alkaline phosphatase-like"/>
    <property type="match status" value="1"/>
</dbReference>
<feature type="binding site" evidence="10 12">
    <location>
        <position position="188"/>
    </location>
    <ligand>
        <name>substrate</name>
    </ligand>
</feature>
<dbReference type="RefSeq" id="WP_206562230.1">
    <property type="nucleotide sequence ID" value="NZ_JAFKCZ010000018.1"/>
</dbReference>
<evidence type="ECO:0000256" key="3">
    <source>
        <dbReference type="ARBA" id="ARBA00008819"/>
    </source>
</evidence>
<sequence length="515" mass="55514">MSNTTKQPTVLIVLDGWGYREDSRDNAIANANTPVWDRLWSEAPHTLISGSGLDVGLPEGQMGNSEVGHMSLGAGRVIYQNITRIDKAIADGSFEANAAYTDAIDGAVEKGGAVHVLGLLSPGGVHSHEEQLFAAVRMAARRGAERVYLHAFLDGRDTPPRSAGASLEKADALFGELGCGRVASIVGRYFAMDRDNRWDRVEQAWSLLTRAEAPFSADTSAQALQAAYERDETDEFVQPTLVGGDDAAIADGDAVLFMNFRADRARQLSRAFTQTDFDGFDRGHVPALAGFVTTTEYAADIDAPVAFPPEALTNVLGDYLAQRGGTQLRIAETEKYAHVTFFFSGGREQEFPGEERIMVPSPDVATYDLKPEMSAPEVTDKLVAAICSGKYDLIVCNYANGDMVGHTGVYDAAVKAVEALDTCLGRVEQALRECGGQALVTADHGNCEQMQDYESGQRHTQHTTEEVPLVYLGQRHLDLDPAGGILADIAPTLLALMGLEQPPEMTGRSLARLSD</sequence>
<keyword evidence="5 10" id="KW-0479">Metal-binding</keyword>
<dbReference type="InterPro" id="IPR011258">
    <property type="entry name" value="BPG-indep_PGM_N"/>
</dbReference>
<comment type="catalytic activity">
    <reaction evidence="1 10">
        <text>(2R)-2-phosphoglycerate = (2R)-3-phosphoglycerate</text>
        <dbReference type="Rhea" id="RHEA:15901"/>
        <dbReference type="ChEBI" id="CHEBI:58272"/>
        <dbReference type="ChEBI" id="CHEBI:58289"/>
        <dbReference type="EC" id="5.4.2.12"/>
    </reaction>
</comment>
<feature type="domain" description="Metalloenzyme" evidence="14">
    <location>
        <begin position="8"/>
        <end position="500"/>
    </location>
</feature>
<dbReference type="Gene3D" id="3.40.1450.10">
    <property type="entry name" value="BPG-independent phosphoglycerate mutase, domain B"/>
    <property type="match status" value="1"/>
</dbReference>
<dbReference type="NCBIfam" id="TIGR01307">
    <property type="entry name" value="pgm_bpd_ind"/>
    <property type="match status" value="1"/>
</dbReference>
<feature type="domain" description="BPG-independent PGAM N-terminal" evidence="15">
    <location>
        <begin position="85"/>
        <end position="298"/>
    </location>
</feature>
<evidence type="ECO:0000313" key="16">
    <source>
        <dbReference type="EMBL" id="MBN7798783.1"/>
    </source>
</evidence>
<dbReference type="PIRSF" id="PIRSF001492">
    <property type="entry name" value="IPGAM"/>
    <property type="match status" value="1"/>
</dbReference>
<dbReference type="GO" id="GO:0004619">
    <property type="term" value="F:phosphoglycerate mutase activity"/>
    <property type="evidence" value="ECO:0007669"/>
    <property type="project" value="UniProtKB-UniRule"/>
</dbReference>
<keyword evidence="6 10" id="KW-0324">Glycolysis</keyword>
<evidence type="ECO:0000259" key="14">
    <source>
        <dbReference type="Pfam" id="PF01676"/>
    </source>
</evidence>
<dbReference type="Proteomes" id="UP000664303">
    <property type="component" value="Unassembled WGS sequence"/>
</dbReference>
<dbReference type="GO" id="GO:0006007">
    <property type="term" value="P:glucose catabolic process"/>
    <property type="evidence" value="ECO:0007669"/>
    <property type="project" value="InterPro"/>
</dbReference>
<keyword evidence="7 10" id="KW-0464">Manganese</keyword>
<dbReference type="CDD" id="cd16010">
    <property type="entry name" value="iPGM"/>
    <property type="match status" value="1"/>
</dbReference>
<protein>
    <recommendedName>
        <fullName evidence="9 10">2,3-bisphosphoglycerate-independent phosphoglycerate mutase</fullName>
        <shortName evidence="10">BPG-independent PGAM</shortName>
        <shortName evidence="10">Phosphoglyceromutase</shortName>
        <shortName evidence="10">iPGM</shortName>
        <ecNumber evidence="4 10">5.4.2.12</ecNumber>
    </recommendedName>
</protein>
<evidence type="ECO:0000256" key="5">
    <source>
        <dbReference type="ARBA" id="ARBA00022723"/>
    </source>
</evidence>
<feature type="binding site" evidence="10 12">
    <location>
        <position position="126"/>
    </location>
    <ligand>
        <name>substrate</name>
    </ligand>
</feature>
<dbReference type="Gene3D" id="3.40.720.10">
    <property type="entry name" value="Alkaline Phosphatase, subunit A"/>
    <property type="match status" value="1"/>
</dbReference>
<name>A0A939IP43_9GAMM</name>
<dbReference type="EMBL" id="JAFKCZ010000018">
    <property type="protein sequence ID" value="MBN7798783.1"/>
    <property type="molecule type" value="Genomic_DNA"/>
</dbReference>
<evidence type="ECO:0000259" key="15">
    <source>
        <dbReference type="Pfam" id="PF06415"/>
    </source>
</evidence>
<evidence type="ECO:0000256" key="8">
    <source>
        <dbReference type="ARBA" id="ARBA00023235"/>
    </source>
</evidence>
<comment type="subunit">
    <text evidence="10">Monomer.</text>
</comment>
<proteinExistence type="inferred from homology"/>
<evidence type="ECO:0000256" key="9">
    <source>
        <dbReference type="ARBA" id="ARBA00071648"/>
    </source>
</evidence>
<feature type="active site" description="Phosphoserine intermediate" evidence="10 11">
    <location>
        <position position="65"/>
    </location>
</feature>
<feature type="binding site" evidence="10 13">
    <location>
        <position position="462"/>
    </location>
    <ligand>
        <name>Mn(2+)</name>
        <dbReference type="ChEBI" id="CHEBI:29035"/>
        <label>1</label>
    </ligand>
</feature>
<dbReference type="SUPFAM" id="SSF64158">
    <property type="entry name" value="2,3-Bisphosphoglycerate-independent phosphoglycerate mutase, substrate-binding domain"/>
    <property type="match status" value="1"/>
</dbReference>
<dbReference type="InterPro" id="IPR006124">
    <property type="entry name" value="Metalloenzyme"/>
</dbReference>
<dbReference type="PANTHER" id="PTHR31637">
    <property type="entry name" value="2,3-BISPHOSPHOGLYCERATE-INDEPENDENT PHOSPHOGLYCERATE MUTASE"/>
    <property type="match status" value="1"/>
</dbReference>
<feature type="binding site" evidence="10 12">
    <location>
        <begin position="261"/>
        <end position="264"/>
    </location>
    <ligand>
        <name>substrate</name>
    </ligand>
</feature>
<dbReference type="InterPro" id="IPR017850">
    <property type="entry name" value="Alkaline_phosphatase_core_sf"/>
</dbReference>
<keyword evidence="8 10" id="KW-0413">Isomerase</keyword>
<evidence type="ECO:0000256" key="10">
    <source>
        <dbReference type="HAMAP-Rule" id="MF_01038"/>
    </source>
</evidence>
<dbReference type="FunFam" id="3.40.720.10:FF:000001">
    <property type="entry name" value="2,3-bisphosphoglycerate-independent phosphoglycerate mutase"/>
    <property type="match status" value="1"/>
</dbReference>
<feature type="binding site" evidence="10 13">
    <location>
        <position position="15"/>
    </location>
    <ligand>
        <name>Mn(2+)</name>
        <dbReference type="ChEBI" id="CHEBI:29035"/>
        <label>2</label>
    </ligand>
</feature>
<dbReference type="AlphaFoldDB" id="A0A939IP43"/>
<comment type="function">
    <text evidence="10">Catalyzes the interconversion of 2-phosphoglycerate and 3-phosphoglycerate.</text>
</comment>
<dbReference type="GO" id="GO:0005829">
    <property type="term" value="C:cytosol"/>
    <property type="evidence" value="ECO:0007669"/>
    <property type="project" value="TreeGrafter"/>
</dbReference>
<comment type="pathway">
    <text evidence="2 10">Carbohydrate degradation; glycolysis; pyruvate from D-glyceraldehyde 3-phosphate: step 3/5.</text>
</comment>
<feature type="binding site" evidence="10 13">
    <location>
        <position position="443"/>
    </location>
    <ligand>
        <name>Mn(2+)</name>
        <dbReference type="ChEBI" id="CHEBI:29035"/>
        <label>2</label>
    </ligand>
</feature>
<dbReference type="HAMAP" id="MF_01038">
    <property type="entry name" value="GpmI"/>
    <property type="match status" value="1"/>
</dbReference>
<reference evidence="16" key="1">
    <citation type="submission" date="2021-02" db="EMBL/GenBank/DDBJ databases">
        <title>PHA producing bacteria isolated from coastal sediment in Guangdong, Shenzhen.</title>
        <authorList>
            <person name="Zheng W."/>
            <person name="Yu S."/>
            <person name="Huang Y."/>
        </authorList>
    </citation>
    <scope>NUCLEOTIDE SEQUENCE</scope>
    <source>
        <strain evidence="16">TN14-10</strain>
    </source>
</reference>
<dbReference type="PANTHER" id="PTHR31637:SF0">
    <property type="entry name" value="2,3-BISPHOSPHOGLYCERATE-INDEPENDENT PHOSPHOGLYCERATE MUTASE"/>
    <property type="match status" value="1"/>
</dbReference>
<evidence type="ECO:0000256" key="4">
    <source>
        <dbReference type="ARBA" id="ARBA00012026"/>
    </source>
</evidence>
<evidence type="ECO:0000256" key="13">
    <source>
        <dbReference type="PIRSR" id="PIRSR001492-3"/>
    </source>
</evidence>
<comment type="caution">
    <text evidence="16">The sequence shown here is derived from an EMBL/GenBank/DDBJ whole genome shotgun (WGS) entry which is preliminary data.</text>
</comment>
<comment type="cofactor">
    <cofactor evidence="10">
        <name>Mn(2+)</name>
        <dbReference type="ChEBI" id="CHEBI:29035"/>
    </cofactor>
    <text evidence="10">Binds 2 manganese ions per subunit.</text>
</comment>
<dbReference type="GO" id="GO:0006096">
    <property type="term" value="P:glycolytic process"/>
    <property type="evidence" value="ECO:0007669"/>
    <property type="project" value="UniProtKB-UniRule"/>
</dbReference>
<dbReference type="FunFam" id="3.40.1450.10:FF:000001">
    <property type="entry name" value="2,3-bisphosphoglycerate-independent phosphoglycerate mutase"/>
    <property type="match status" value="1"/>
</dbReference>
<feature type="binding site" evidence="10 12">
    <location>
        <position position="194"/>
    </location>
    <ligand>
        <name>substrate</name>
    </ligand>
</feature>
<comment type="similarity">
    <text evidence="3 10">Belongs to the BPG-independent phosphoglycerate mutase family.</text>
</comment>
<feature type="binding site" evidence="10 13">
    <location>
        <position position="402"/>
    </location>
    <ligand>
        <name>Mn(2+)</name>
        <dbReference type="ChEBI" id="CHEBI:29035"/>
        <label>1</label>
    </ligand>
</feature>
<evidence type="ECO:0000256" key="1">
    <source>
        <dbReference type="ARBA" id="ARBA00000370"/>
    </source>
</evidence>
<evidence type="ECO:0000256" key="6">
    <source>
        <dbReference type="ARBA" id="ARBA00023152"/>
    </source>
</evidence>
<dbReference type="EC" id="5.4.2.12" evidence="4 10"/>